<evidence type="ECO:0000256" key="7">
    <source>
        <dbReference type="PIRSR" id="PIRSR600760-2"/>
    </source>
</evidence>
<dbReference type="Proteomes" id="UP000602745">
    <property type="component" value="Unassembled WGS sequence"/>
</dbReference>
<feature type="binding site" evidence="6">
    <location>
        <position position="90"/>
    </location>
    <ligand>
        <name>Mg(2+)</name>
        <dbReference type="ChEBI" id="CHEBI:18420"/>
        <label>1</label>
    </ligand>
</feature>
<dbReference type="EC" id="3.1.3.7" evidence="6"/>
<proteinExistence type="inferred from homology"/>
<accession>A0A8J2YH13</accession>
<dbReference type="PANTHER" id="PTHR43028">
    <property type="entry name" value="3'(2'),5'-BISPHOSPHATE NUCLEOTIDASE 1"/>
    <property type="match status" value="1"/>
</dbReference>
<keyword evidence="6 7" id="KW-0479">Metal-binding</keyword>
<evidence type="ECO:0000256" key="2">
    <source>
        <dbReference type="ARBA" id="ARBA00022475"/>
    </source>
</evidence>
<dbReference type="HAMAP" id="MF_02095">
    <property type="entry name" value="CysQ"/>
    <property type="match status" value="1"/>
</dbReference>
<keyword evidence="9" id="KW-1185">Reference proteome</keyword>
<evidence type="ECO:0000313" key="8">
    <source>
        <dbReference type="EMBL" id="GGE39499.1"/>
    </source>
</evidence>
<sequence length="260" mass="27822">MPSARDLRSLAAAFADIADEAGTIILDIKRRGVETMIKADASPVTEADQAAEKHIIQRLRDLLPDVPLIAEEQVSAGVLPEAGRIFLLVDPLDGTREFVAGRAEYTVNIALVEDGAPVVGVVGAPELGRLYAGAPGWAGRRDGTDKSFRAIATRTMTDPPVAVTSISHRDPQTEAWLTRWGRIDRCCIGSSLKFALLAEGQADVYPRFGPTLEWDTAAGHAVLTAAGGVVLKPDNTAFTYGKREEGYRNGAFIAWGRAPS</sequence>
<keyword evidence="6 7" id="KW-0460">Magnesium</keyword>
<dbReference type="InterPro" id="IPR006240">
    <property type="entry name" value="CysQ"/>
</dbReference>
<dbReference type="GO" id="GO:0050427">
    <property type="term" value="P:3'-phosphoadenosine 5'-phosphosulfate metabolic process"/>
    <property type="evidence" value="ECO:0007669"/>
    <property type="project" value="TreeGrafter"/>
</dbReference>
<dbReference type="GO" id="GO:0000103">
    <property type="term" value="P:sulfate assimilation"/>
    <property type="evidence" value="ECO:0007669"/>
    <property type="project" value="TreeGrafter"/>
</dbReference>
<dbReference type="Pfam" id="PF00459">
    <property type="entry name" value="Inositol_P"/>
    <property type="match status" value="1"/>
</dbReference>
<evidence type="ECO:0000256" key="1">
    <source>
        <dbReference type="ARBA" id="ARBA00005289"/>
    </source>
</evidence>
<keyword evidence="2 6" id="KW-1003">Cell membrane</keyword>
<comment type="function">
    <text evidence="6">Converts adenosine-3',5'-bisphosphate (PAP) to AMP.</text>
</comment>
<feature type="binding site" evidence="7">
    <location>
        <position position="71"/>
    </location>
    <ligand>
        <name>Mg(2+)</name>
        <dbReference type="ChEBI" id="CHEBI:18420"/>
        <label>1</label>
        <note>catalytic</note>
    </ligand>
</feature>
<feature type="binding site" evidence="6 7">
    <location>
        <position position="93"/>
    </location>
    <ligand>
        <name>Mg(2+)</name>
        <dbReference type="ChEBI" id="CHEBI:18420"/>
        <label>2</label>
    </ligand>
</feature>
<evidence type="ECO:0000256" key="3">
    <source>
        <dbReference type="ARBA" id="ARBA00022519"/>
    </source>
</evidence>
<dbReference type="NCBIfam" id="TIGR01331">
    <property type="entry name" value="bisphos_cysQ"/>
    <property type="match status" value="1"/>
</dbReference>
<keyword evidence="4 6" id="KW-0378">Hydrolase</keyword>
<dbReference type="Gene3D" id="3.40.190.80">
    <property type="match status" value="1"/>
</dbReference>
<dbReference type="GO" id="GO:0000287">
    <property type="term" value="F:magnesium ion binding"/>
    <property type="evidence" value="ECO:0007669"/>
    <property type="project" value="UniProtKB-UniRule"/>
</dbReference>
<dbReference type="EMBL" id="BMCP01000002">
    <property type="protein sequence ID" value="GGE39499.1"/>
    <property type="molecule type" value="Genomic_DNA"/>
</dbReference>
<feature type="binding site" evidence="7">
    <location>
        <position position="215"/>
    </location>
    <ligand>
        <name>Mg(2+)</name>
        <dbReference type="ChEBI" id="CHEBI:18420"/>
        <label>1</label>
        <note>catalytic</note>
    </ligand>
</feature>
<name>A0A8J2YH13_9RHOB</name>
<dbReference type="CDD" id="cd01638">
    <property type="entry name" value="CysQ"/>
    <property type="match status" value="1"/>
</dbReference>
<evidence type="ECO:0000256" key="4">
    <source>
        <dbReference type="ARBA" id="ARBA00022801"/>
    </source>
</evidence>
<reference evidence="8" key="1">
    <citation type="journal article" date="2014" name="Int. J. Syst. Evol. Microbiol.">
        <title>Complete genome sequence of Corynebacterium casei LMG S-19264T (=DSM 44701T), isolated from a smear-ripened cheese.</title>
        <authorList>
            <consortium name="US DOE Joint Genome Institute (JGI-PGF)"/>
            <person name="Walter F."/>
            <person name="Albersmeier A."/>
            <person name="Kalinowski J."/>
            <person name="Ruckert C."/>
        </authorList>
    </citation>
    <scope>NUCLEOTIDE SEQUENCE</scope>
    <source>
        <strain evidence="8">CCM 7684</strain>
    </source>
</reference>
<keyword evidence="5 6" id="KW-0472">Membrane</keyword>
<comment type="catalytic activity">
    <reaction evidence="6">
        <text>adenosine 3',5'-bisphosphate + H2O = AMP + phosphate</text>
        <dbReference type="Rhea" id="RHEA:10040"/>
        <dbReference type="ChEBI" id="CHEBI:15377"/>
        <dbReference type="ChEBI" id="CHEBI:43474"/>
        <dbReference type="ChEBI" id="CHEBI:58343"/>
        <dbReference type="ChEBI" id="CHEBI:456215"/>
        <dbReference type="EC" id="3.1.3.7"/>
    </reaction>
</comment>
<comment type="cofactor">
    <cofactor evidence="6 7">
        <name>Mg(2+)</name>
        <dbReference type="ChEBI" id="CHEBI:18420"/>
    </cofactor>
</comment>
<dbReference type="PROSITE" id="PS00630">
    <property type="entry name" value="IMP_2"/>
    <property type="match status" value="1"/>
</dbReference>
<keyword evidence="3 6" id="KW-0997">Cell inner membrane</keyword>
<dbReference type="SUPFAM" id="SSF56655">
    <property type="entry name" value="Carbohydrate phosphatase"/>
    <property type="match status" value="1"/>
</dbReference>
<feature type="binding site" evidence="6">
    <location>
        <begin position="92"/>
        <end position="95"/>
    </location>
    <ligand>
        <name>substrate</name>
    </ligand>
</feature>
<feature type="binding site" evidence="6">
    <location>
        <position position="92"/>
    </location>
    <ligand>
        <name>Mg(2+)</name>
        <dbReference type="ChEBI" id="CHEBI:18420"/>
        <label>1</label>
    </ligand>
</feature>
<evidence type="ECO:0000313" key="9">
    <source>
        <dbReference type="Proteomes" id="UP000602745"/>
    </source>
</evidence>
<dbReference type="AlphaFoldDB" id="A0A8J2YH13"/>
<comment type="subcellular location">
    <subcellularLocation>
        <location evidence="6">Cell inner membrane</location>
        <topology evidence="6">Peripheral membrane protein</topology>
        <orientation evidence="6">Cytoplasmic side</orientation>
    </subcellularLocation>
</comment>
<dbReference type="GO" id="GO:0008441">
    <property type="term" value="F:3'(2'),5'-bisphosphate nucleotidase activity"/>
    <property type="evidence" value="ECO:0007669"/>
    <property type="project" value="UniProtKB-UniRule"/>
</dbReference>
<comment type="similarity">
    <text evidence="1 6">Belongs to the inositol monophosphatase superfamily. CysQ family.</text>
</comment>
<dbReference type="PRINTS" id="PR00377">
    <property type="entry name" value="IMPHPHTASES"/>
</dbReference>
<dbReference type="GO" id="GO:0005886">
    <property type="term" value="C:plasma membrane"/>
    <property type="evidence" value="ECO:0007669"/>
    <property type="project" value="UniProtKB-SubCell"/>
</dbReference>
<feature type="binding site" evidence="7">
    <location>
        <position position="92"/>
    </location>
    <ligand>
        <name>Mg(2+)</name>
        <dbReference type="ChEBI" id="CHEBI:18420"/>
        <label>1</label>
        <note>catalytic</note>
    </ligand>
</feature>
<dbReference type="InterPro" id="IPR050725">
    <property type="entry name" value="CysQ/Inositol_MonoPase"/>
</dbReference>
<gene>
    <name evidence="6 8" type="primary">cysQ</name>
    <name evidence="8" type="ORF">GCM10007276_16050</name>
</gene>
<dbReference type="InterPro" id="IPR020550">
    <property type="entry name" value="Inositol_monophosphatase_CS"/>
</dbReference>
<feature type="binding site" evidence="6">
    <location>
        <position position="71"/>
    </location>
    <ligand>
        <name>Mg(2+)</name>
        <dbReference type="ChEBI" id="CHEBI:18420"/>
        <label>1</label>
    </ligand>
</feature>
<dbReference type="GO" id="GO:0046854">
    <property type="term" value="P:phosphatidylinositol phosphate biosynthetic process"/>
    <property type="evidence" value="ECO:0007669"/>
    <property type="project" value="InterPro"/>
</dbReference>
<feature type="binding site" evidence="6">
    <location>
        <position position="215"/>
    </location>
    <ligand>
        <name>Mg(2+)</name>
        <dbReference type="ChEBI" id="CHEBI:18420"/>
        <label>2</label>
    </ligand>
</feature>
<comment type="caution">
    <text evidence="8">The sequence shown here is derived from an EMBL/GenBank/DDBJ whole genome shotgun (WGS) entry which is preliminary data.</text>
</comment>
<feature type="binding site" evidence="6 7">
    <location>
        <position position="90"/>
    </location>
    <ligand>
        <name>Mg(2+)</name>
        <dbReference type="ChEBI" id="CHEBI:18420"/>
        <label>2</label>
    </ligand>
</feature>
<dbReference type="InterPro" id="IPR000760">
    <property type="entry name" value="Inositol_monophosphatase-like"/>
</dbReference>
<organism evidence="8 9">
    <name type="scientific">Agaricicola taiwanensis</name>
    <dbReference type="NCBI Taxonomy" id="591372"/>
    <lineage>
        <taxon>Bacteria</taxon>
        <taxon>Pseudomonadati</taxon>
        <taxon>Pseudomonadota</taxon>
        <taxon>Alphaproteobacteria</taxon>
        <taxon>Rhodobacterales</taxon>
        <taxon>Paracoccaceae</taxon>
        <taxon>Agaricicola</taxon>
    </lineage>
</organism>
<protein>
    <recommendedName>
        <fullName evidence="6">3'(2'),5'-bisphosphate nucleotidase CysQ</fullName>
        <ecNumber evidence="6">3.1.3.7</ecNumber>
    </recommendedName>
    <alternativeName>
        <fullName evidence="6">3'(2'),5-bisphosphonucleoside 3'(2')-phosphohydrolase</fullName>
    </alternativeName>
    <alternativeName>
        <fullName evidence="6">3'-phosphoadenosine 5'-phosphate phosphatase</fullName>
        <shortName evidence="6">PAP phosphatase</shortName>
    </alternativeName>
</protein>
<evidence type="ECO:0000256" key="5">
    <source>
        <dbReference type="ARBA" id="ARBA00023136"/>
    </source>
</evidence>
<feature type="binding site" evidence="6">
    <location>
        <position position="215"/>
    </location>
    <ligand>
        <name>substrate</name>
    </ligand>
</feature>
<dbReference type="Gene3D" id="3.30.540.10">
    <property type="entry name" value="Fructose-1,6-Bisphosphatase, subunit A, domain 1"/>
    <property type="match status" value="1"/>
</dbReference>
<feature type="binding site" evidence="6">
    <location>
        <position position="71"/>
    </location>
    <ligand>
        <name>substrate</name>
    </ligand>
</feature>
<dbReference type="PANTHER" id="PTHR43028:SF5">
    <property type="entry name" value="3'(2'),5'-BISPHOSPHATE NUCLEOTIDASE 1"/>
    <property type="match status" value="1"/>
</dbReference>
<reference evidence="8" key="2">
    <citation type="submission" date="2020-09" db="EMBL/GenBank/DDBJ databases">
        <authorList>
            <person name="Sun Q."/>
            <person name="Sedlacek I."/>
        </authorList>
    </citation>
    <scope>NUCLEOTIDE SEQUENCE</scope>
    <source>
        <strain evidence="8">CCM 7684</strain>
    </source>
</reference>
<evidence type="ECO:0000256" key="6">
    <source>
        <dbReference type="HAMAP-Rule" id="MF_02095"/>
    </source>
</evidence>